<keyword evidence="2" id="KW-1185">Reference proteome</keyword>
<comment type="caution">
    <text evidence="1">The sequence shown here is derived from an EMBL/GenBank/DDBJ whole genome shotgun (WGS) entry which is preliminary data.</text>
</comment>
<protein>
    <submittedName>
        <fullName evidence="1">Uncharacterized protein</fullName>
    </submittedName>
</protein>
<proteinExistence type="predicted"/>
<dbReference type="Proteomes" id="UP000640333">
    <property type="component" value="Unassembled WGS sequence"/>
</dbReference>
<gene>
    <name evidence="1" type="ORF">IOQ59_13620</name>
</gene>
<reference evidence="1" key="1">
    <citation type="submission" date="2020-10" db="EMBL/GenBank/DDBJ databases">
        <title>Bacterium isolated from coastal waters sediment.</title>
        <authorList>
            <person name="Chen R.-J."/>
            <person name="Lu D.-C."/>
            <person name="Zhu K.-L."/>
            <person name="Du Z.-J."/>
        </authorList>
    </citation>
    <scope>NUCLEOTIDE SEQUENCE</scope>
    <source>
        <strain evidence="1">N1Y112</strain>
    </source>
</reference>
<dbReference type="AlphaFoldDB" id="A0A8J7FVR8"/>
<evidence type="ECO:0000313" key="2">
    <source>
        <dbReference type="Proteomes" id="UP000640333"/>
    </source>
</evidence>
<name>A0A8J7FVR8_9GAMM</name>
<dbReference type="RefSeq" id="WP_193953920.1">
    <property type="nucleotide sequence ID" value="NZ_JADEYS010000013.1"/>
</dbReference>
<sequence length="111" mass="12482">MSIDKTEALLQIITFDPNRDEAIGYLLSCPWEPEFEPVVASVSVLVGVLKQYVAEMISADDLEEWAIFIECRDDIEYSAIEDYVYALSNPSLMGEISQAKAVQMVELLEES</sequence>
<evidence type="ECO:0000313" key="1">
    <source>
        <dbReference type="EMBL" id="MBE9398295.1"/>
    </source>
</evidence>
<organism evidence="1 2">
    <name type="scientific">Pontibacterium sinense</name>
    <dbReference type="NCBI Taxonomy" id="2781979"/>
    <lineage>
        <taxon>Bacteria</taxon>
        <taxon>Pseudomonadati</taxon>
        <taxon>Pseudomonadota</taxon>
        <taxon>Gammaproteobacteria</taxon>
        <taxon>Oceanospirillales</taxon>
        <taxon>Oceanospirillaceae</taxon>
        <taxon>Pontibacterium</taxon>
    </lineage>
</organism>
<accession>A0A8J7FVR8</accession>
<dbReference type="EMBL" id="JADEYS010000013">
    <property type="protein sequence ID" value="MBE9398295.1"/>
    <property type="molecule type" value="Genomic_DNA"/>
</dbReference>